<dbReference type="AlphaFoldDB" id="A0A9Q1RSA5"/>
<dbReference type="InterPro" id="IPR021109">
    <property type="entry name" value="Peptidase_aspartic_dom_sf"/>
</dbReference>
<sequence length="242" mass="27291">MTETRSSIRNLETQVGQLANMLNNRSQGNLPSNTVVNPKEQCQAIDLRSSKQVEPVASLPPAEKTYKFGETSNLEKEGVTEDHPTAGNTSPTWTLEQMASYVKFMKEILFKKRKLEDYEIVALTEKCSVILQRKLPQKLRDPGIFTILCTIGKFECQHAQCDLGASINLMPYSVFCRLGENETLPVIVSSYLSKVEVEKLLRVLRAHKLAIGWTLADIREISPSKVMHKIRLEDESRPSIEA</sequence>
<dbReference type="PANTHER" id="PTHR33067">
    <property type="entry name" value="RNA-DIRECTED DNA POLYMERASE-RELATED"/>
    <property type="match status" value="1"/>
</dbReference>
<dbReference type="OrthoDB" id="1294807at2759"/>
<dbReference type="Proteomes" id="UP001152561">
    <property type="component" value="Unassembled WGS sequence"/>
</dbReference>
<evidence type="ECO:0000313" key="2">
    <source>
        <dbReference type="Proteomes" id="UP001152561"/>
    </source>
</evidence>
<gene>
    <name evidence="1" type="ORF">K7X08_032658</name>
</gene>
<evidence type="ECO:0000313" key="1">
    <source>
        <dbReference type="EMBL" id="KAJ8568921.1"/>
    </source>
</evidence>
<dbReference type="PANTHER" id="PTHR33067:SF39">
    <property type="entry name" value="TRANSCRIPTION FACTOR INTERACTOR AND REGULATOR CCHC(ZN) FAMILY"/>
    <property type="match status" value="1"/>
</dbReference>
<organism evidence="1 2">
    <name type="scientific">Anisodus acutangulus</name>
    <dbReference type="NCBI Taxonomy" id="402998"/>
    <lineage>
        <taxon>Eukaryota</taxon>
        <taxon>Viridiplantae</taxon>
        <taxon>Streptophyta</taxon>
        <taxon>Embryophyta</taxon>
        <taxon>Tracheophyta</taxon>
        <taxon>Spermatophyta</taxon>
        <taxon>Magnoliopsida</taxon>
        <taxon>eudicotyledons</taxon>
        <taxon>Gunneridae</taxon>
        <taxon>Pentapetalae</taxon>
        <taxon>asterids</taxon>
        <taxon>lamiids</taxon>
        <taxon>Solanales</taxon>
        <taxon>Solanaceae</taxon>
        <taxon>Solanoideae</taxon>
        <taxon>Hyoscyameae</taxon>
        <taxon>Anisodus</taxon>
    </lineage>
</organism>
<protein>
    <submittedName>
        <fullName evidence="1">Uncharacterized protein</fullName>
    </submittedName>
</protein>
<name>A0A9Q1RSA5_9SOLA</name>
<keyword evidence="2" id="KW-1185">Reference proteome</keyword>
<proteinExistence type="predicted"/>
<reference evidence="2" key="1">
    <citation type="journal article" date="2023" name="Proc. Natl. Acad. Sci. U.S.A.">
        <title>Genomic and structural basis for evolution of tropane alkaloid biosynthesis.</title>
        <authorList>
            <person name="Wanga Y.-J."/>
            <person name="Taina T."/>
            <person name="Yua J.-Y."/>
            <person name="Lia J."/>
            <person name="Xua B."/>
            <person name="Chenc J."/>
            <person name="D'Auriad J.C."/>
            <person name="Huanga J.-P."/>
            <person name="Huanga S.-X."/>
        </authorList>
    </citation>
    <scope>NUCLEOTIDE SEQUENCE [LARGE SCALE GENOMIC DNA]</scope>
    <source>
        <strain evidence="2">cv. KIB-2019</strain>
    </source>
</reference>
<comment type="caution">
    <text evidence="1">The sequence shown here is derived from an EMBL/GenBank/DDBJ whole genome shotgun (WGS) entry which is preliminary data.</text>
</comment>
<dbReference type="EMBL" id="JAJAGQ010000003">
    <property type="protein sequence ID" value="KAJ8568921.1"/>
    <property type="molecule type" value="Genomic_DNA"/>
</dbReference>
<dbReference type="Gene3D" id="2.40.70.10">
    <property type="entry name" value="Acid Proteases"/>
    <property type="match status" value="1"/>
</dbReference>
<accession>A0A9Q1RSA5</accession>